<dbReference type="RefSeq" id="WP_206558095.1">
    <property type="nucleotide sequence ID" value="NZ_JAFKDB010000019.1"/>
</dbReference>
<evidence type="ECO:0000313" key="1">
    <source>
        <dbReference type="EMBL" id="MBN7771284.1"/>
    </source>
</evidence>
<organism evidence="1 2">
    <name type="scientific">Marinobacter daepoensis</name>
    <dbReference type="NCBI Taxonomy" id="262077"/>
    <lineage>
        <taxon>Bacteria</taxon>
        <taxon>Pseudomonadati</taxon>
        <taxon>Pseudomonadota</taxon>
        <taxon>Gammaproteobacteria</taxon>
        <taxon>Pseudomonadales</taxon>
        <taxon>Marinobacteraceae</taxon>
        <taxon>Marinobacter</taxon>
    </lineage>
</organism>
<gene>
    <name evidence="1" type="ORF">JYP53_15365</name>
</gene>
<dbReference type="InterPro" id="IPR012477">
    <property type="entry name" value="Glyco_transf_52"/>
</dbReference>
<reference evidence="1 2" key="1">
    <citation type="submission" date="2021-02" db="EMBL/GenBank/DDBJ databases">
        <title>PHA producing bacteria isolated from coastal sediment in Guangdong, Shenzhen.</title>
        <authorList>
            <person name="Zheng W."/>
            <person name="Yu S."/>
            <person name="Huang Y."/>
        </authorList>
    </citation>
    <scope>NUCLEOTIDE SEQUENCE [LARGE SCALE GENOMIC DNA]</scope>
    <source>
        <strain evidence="1 2">TN21-5</strain>
    </source>
</reference>
<evidence type="ECO:0000313" key="2">
    <source>
        <dbReference type="Proteomes" id="UP000664344"/>
    </source>
</evidence>
<protein>
    <recommendedName>
        <fullName evidence="3">Glycosyltransferase family 52</fullName>
    </recommendedName>
</protein>
<dbReference type="Pfam" id="PF07922">
    <property type="entry name" value="Glyco_transf_52"/>
    <property type="match status" value="1"/>
</dbReference>
<dbReference type="EMBL" id="JAFKDB010000019">
    <property type="protein sequence ID" value="MBN7771284.1"/>
    <property type="molecule type" value="Genomic_DNA"/>
</dbReference>
<comment type="caution">
    <text evidence="1">The sequence shown here is derived from an EMBL/GenBank/DDBJ whole genome shotgun (WGS) entry which is preliminary data.</text>
</comment>
<evidence type="ECO:0008006" key="3">
    <source>
        <dbReference type="Google" id="ProtNLM"/>
    </source>
</evidence>
<accession>A0ABS3BI09</accession>
<name>A0ABS3BI09_9GAMM</name>
<sequence>MKHVFFVFSPFHLAIASRILKVSNISDFKIFLFYEGSDKSLAYCQTLFEPKKFEAYKIEKNISGLLLLGKIYLSARKLSNEKVEVYTASPKSLWFRFFFSKLKSIKSFNVIDDGVGVLNFDGYFLKPDSSSKRMILKALSVKVDYLDLLKKIDCYYKSYDAEAVYDKFCSKVIAIDPVFLPENHDYTLPEVVSGDSVKILLTGPFSERGFLNKDKEISIYKNVTESFDIQYLVKHPAESIGKYGGCPWSFIETKMYAEQVVEILAKTKSVEVYSFSSSVLANLNKSKNVKVYCLDSPSLPATSAYKKLKLPILRLQDDF</sequence>
<proteinExistence type="predicted"/>
<keyword evidence="2" id="KW-1185">Reference proteome</keyword>
<dbReference type="Proteomes" id="UP000664344">
    <property type="component" value="Unassembled WGS sequence"/>
</dbReference>